<dbReference type="InterPro" id="IPR002126">
    <property type="entry name" value="Cadherin-like_dom"/>
</dbReference>
<dbReference type="Pfam" id="PF00028">
    <property type="entry name" value="Cadherin"/>
    <property type="match status" value="1"/>
</dbReference>
<evidence type="ECO:0000313" key="3">
    <source>
        <dbReference type="EMBL" id="RZQ52409.1"/>
    </source>
</evidence>
<accession>A0A4Q7ILM7</accession>
<sequence>MKLLSPVSLAVAIALGSASYVAFNQLDDQASTQYELKKEYLDKKYESKLFNPKRYDKPKEALDFYIEQRLPIGLSSLPVERYSQAINQIKNMPHYSFKTLEVIEQYDPALNAPDGETQQLGDWQELGPGNIGGRTRALVVHPSSPEIMYAAGVAGGVWKSDNAGDSWQPLSDMAANLAVTTISLDPNNPDVIYAGTGEGFYNGDALRGDGIFKSTDAGVTWEQINSTASNPDFHYTSKVIHSPTNESTIYASTRTGVMKSTDSGESWEKVFTPVGTAAGCLDLSVIANEGQDVLLTACGSFLEGGVHRSTDNGSTWAAVLDFPTQGRTTLAVAPSDNNIIYALAANVNDYGMEAVYKSTDMGETWTATVTRETADDFSKLLLSNTVYGVFEQCFGSQNQFFNQGWYDNIIAVDPVNPDVVWTGGIDLFRSDDGGQSFAPTSIWWFDMDNPQYAHADQHTIVFHPDYDGVNNTTMFVGNDGGVQKTSNPNGVRLNLEQVCGNTNDYPDSLVNWSTLNNGYAVTQFYHGTVKPDGSSYFGGTQDNGTLLGRDEGFNSWQEINGGDGGWTAVDANNPDIIFSENTGLSLQKSLDNGRSWARATNGITGDGFPFITRFEMAPSDSNTLWIGGNQLWRTKDQADNWVAGSPILDSSVMSIAISPSDTTAVAAGTRGGFIYVNYDADNSGNDSNWNPKQLAAGTVSSIAFDPYDNKIIYATISTFGVSHIWKTIDGGDSWIAIDNGLPDIPATSIVVDPVDNNRLIVGTDLGVFVSTNAGESWFADGSGLANTQIAELVIKDSELFAFTHGRSVYKVDMALPVARELNVNEDSESTLTRFLVDDNGVRFDSISFTTLPASAKILLDSVEVSVDDKIDSADFAKLSYKPNEEFSGTDSFTFKGLVGEIESDIEIGVKVNSINDKPIQLAEITPIEAEVGDVISLDVAPFFSDIENEKLTFTAESNRNELAISPEGVISGSFVDTFDGEFEFKVSDESGAMLNASVDVSISPSTYFDAPEIEIGQTFFTDENVAVGTVLGKLKFELPNPDKASIVRFNIYGNDTFRIDNEGNVIVQGEVDYEYTSLYTFTVQAEDSKGNLSNNPKVHVKVNDLRGNDDDDNDGDAGSLGWIALLASPLAFLRRRRK</sequence>
<dbReference type="AlphaFoldDB" id="A0A4Q7ILM7"/>
<dbReference type="Gene3D" id="2.130.10.10">
    <property type="entry name" value="YVTN repeat-like/Quinoprotein amine dehydrogenase"/>
    <property type="match status" value="5"/>
</dbReference>
<dbReference type="CDD" id="cd11304">
    <property type="entry name" value="Cadherin_repeat"/>
    <property type="match status" value="1"/>
</dbReference>
<dbReference type="GO" id="GO:0016020">
    <property type="term" value="C:membrane"/>
    <property type="evidence" value="ECO:0007669"/>
    <property type="project" value="InterPro"/>
</dbReference>
<comment type="caution">
    <text evidence="3">The sequence shown here is derived from an EMBL/GenBank/DDBJ whole genome shotgun (WGS) entry which is preliminary data.</text>
</comment>
<feature type="domain" description="Cadherin" evidence="2">
    <location>
        <begin position="1023"/>
        <end position="1131"/>
    </location>
</feature>
<dbReference type="EMBL" id="PPSX01000056">
    <property type="protein sequence ID" value="RZQ52409.1"/>
    <property type="molecule type" value="Genomic_DNA"/>
</dbReference>
<dbReference type="SUPFAM" id="SSF110296">
    <property type="entry name" value="Oligoxyloglucan reducing end-specific cellobiohydrolase"/>
    <property type="match status" value="2"/>
</dbReference>
<name>A0A4Q7ILM7_9GAMM</name>
<dbReference type="SUPFAM" id="SSF49313">
    <property type="entry name" value="Cadherin-like"/>
    <property type="match status" value="1"/>
</dbReference>
<dbReference type="CDD" id="cd15482">
    <property type="entry name" value="Sialidase_non-viral"/>
    <property type="match status" value="2"/>
</dbReference>
<dbReference type="PANTHER" id="PTHR43739:SF5">
    <property type="entry name" value="EXO-ALPHA-SIALIDASE"/>
    <property type="match status" value="1"/>
</dbReference>
<organism evidence="3 4">
    <name type="scientific">Pseudoalteromonas phenolica</name>
    <dbReference type="NCBI Taxonomy" id="161398"/>
    <lineage>
        <taxon>Bacteria</taxon>
        <taxon>Pseudomonadati</taxon>
        <taxon>Pseudomonadota</taxon>
        <taxon>Gammaproteobacteria</taxon>
        <taxon>Alteromonadales</taxon>
        <taxon>Pseudoalteromonadaceae</taxon>
        <taxon>Pseudoalteromonas</taxon>
    </lineage>
</organism>
<proteinExistence type="predicted"/>
<feature type="chain" id="PRO_5020630963" description="Cadherin domain-containing protein" evidence="1">
    <location>
        <begin position="23"/>
        <end position="1138"/>
    </location>
</feature>
<dbReference type="InterPro" id="IPR015919">
    <property type="entry name" value="Cadherin-like_sf"/>
</dbReference>
<dbReference type="InterPro" id="IPR015943">
    <property type="entry name" value="WD40/YVTN_repeat-like_dom_sf"/>
</dbReference>
<dbReference type="Gene3D" id="2.60.40.60">
    <property type="entry name" value="Cadherins"/>
    <property type="match status" value="1"/>
</dbReference>
<dbReference type="RefSeq" id="WP_130256201.1">
    <property type="nucleotide sequence ID" value="NZ_PPSX01000056.1"/>
</dbReference>
<dbReference type="PANTHER" id="PTHR43739">
    <property type="entry name" value="XYLOGLUCANASE (EUROFUNG)"/>
    <property type="match status" value="1"/>
</dbReference>
<gene>
    <name evidence="3" type="ORF">C1E23_14195</name>
</gene>
<dbReference type="Proteomes" id="UP000291338">
    <property type="component" value="Unassembled WGS sequence"/>
</dbReference>
<evidence type="ECO:0000313" key="4">
    <source>
        <dbReference type="Proteomes" id="UP000291338"/>
    </source>
</evidence>
<evidence type="ECO:0000256" key="1">
    <source>
        <dbReference type="SAM" id="SignalP"/>
    </source>
</evidence>
<evidence type="ECO:0000259" key="2">
    <source>
        <dbReference type="PROSITE" id="PS50268"/>
    </source>
</evidence>
<dbReference type="GO" id="GO:0005509">
    <property type="term" value="F:calcium ion binding"/>
    <property type="evidence" value="ECO:0007669"/>
    <property type="project" value="InterPro"/>
</dbReference>
<feature type="signal peptide" evidence="1">
    <location>
        <begin position="1"/>
        <end position="22"/>
    </location>
</feature>
<dbReference type="GO" id="GO:0007156">
    <property type="term" value="P:homophilic cell adhesion via plasma membrane adhesion molecules"/>
    <property type="evidence" value="ECO:0007669"/>
    <property type="project" value="InterPro"/>
</dbReference>
<dbReference type="InterPro" id="IPR052025">
    <property type="entry name" value="Xyloglucanase_GH74"/>
</dbReference>
<dbReference type="PROSITE" id="PS50268">
    <property type="entry name" value="CADHERIN_2"/>
    <property type="match status" value="1"/>
</dbReference>
<reference evidence="3 4" key="1">
    <citation type="submission" date="2018-01" db="EMBL/GenBank/DDBJ databases">
        <title>Co-occurrence of chitin degradation, pigmentation and bioactivity in marine Pseudoalteromonas.</title>
        <authorList>
            <person name="Paulsen S."/>
            <person name="Gram L."/>
            <person name="Machado H."/>
        </authorList>
    </citation>
    <scope>NUCLEOTIDE SEQUENCE [LARGE SCALE GENOMIC DNA]</scope>
    <source>
        <strain evidence="3 4">S3898</strain>
    </source>
</reference>
<keyword evidence="1" id="KW-0732">Signal</keyword>
<dbReference type="GO" id="GO:0010411">
    <property type="term" value="P:xyloglucan metabolic process"/>
    <property type="evidence" value="ECO:0007669"/>
    <property type="project" value="TreeGrafter"/>
</dbReference>
<protein>
    <recommendedName>
        <fullName evidence="2">Cadherin domain-containing protein</fullName>
    </recommendedName>
</protein>